<protein>
    <submittedName>
        <fullName evidence="14">Methyl-accepting chemotaxis sensory transducer with Pas/Pac sensor</fullName>
    </submittedName>
</protein>
<evidence type="ECO:0000256" key="11">
    <source>
        <dbReference type="SAM" id="Phobius"/>
    </source>
</evidence>
<comment type="similarity">
    <text evidence="9">Belongs to the methyl-accepting chemotaxis (MCP) protein family.</text>
</comment>
<dbReference type="KEGG" id="rfr:Rfer_0120"/>
<sequence length="519" mass="55575">MRMNLPVTQREFDYPAEHMLVSTTDSKGFITHCNRAFVAVSGYTYDELIGQNHNLIRHPDMPAAAFKDLWSSVGRGRPWTGMVKNRRADGDHYWVQANVTPIMENGKPRGYMSVRIKPSRQEIKAAEGLYAQMNAAQESGKLPFHLQGGQVHYKGVRGMAGRIRRMTLTSRLGLALGFMIALGMLPQWLDLQGMSGLGLKLGSLLAGAALVLLWFHKNFDTAMGEAGRFADDLAGCNLTTSVATHFPPPLDSLIRSLRQIQANLQAVVGDVRGEIASFTRSAAEIAAGSLNLSARTESQASSLQQTAASMEEISSTVRQTADTAAQVSAQSAISTRVATRGGEAMHQVGLAMQAIESSSTEVREIVDVIEGIAFQTNILALNAAVEAARAGEQGRGFAVVAAEVRALATRSAVAAKEIRTLIAQSVDQISQVTQQMTGAGDTIDEVVQSVRQVGELIQQISNTTQEQSLGISQVNEAVIQLDAVTQQNAALVEESAASANGLSDSAVTLARSVQVFRLG</sequence>
<evidence type="ECO:0000256" key="6">
    <source>
        <dbReference type="ARBA" id="ARBA00022692"/>
    </source>
</evidence>
<keyword evidence="5" id="KW-0997">Cell inner membrane</keyword>
<keyword evidence="15" id="KW-1185">Reference proteome</keyword>
<dbReference type="Gene3D" id="3.30.450.20">
    <property type="entry name" value="PAS domain"/>
    <property type="match status" value="1"/>
</dbReference>
<comment type="subcellular location">
    <subcellularLocation>
        <location evidence="1">Cell inner membrane</location>
        <topology evidence="1">Multi-pass membrane protein</topology>
    </subcellularLocation>
</comment>
<feature type="domain" description="Methyl-accepting transducer" evidence="12">
    <location>
        <begin position="274"/>
        <end position="503"/>
    </location>
</feature>
<dbReference type="PRINTS" id="PR00260">
    <property type="entry name" value="CHEMTRNSDUCR"/>
</dbReference>
<name>Q223C2_ALBFT</name>
<dbReference type="FunFam" id="3.30.450.20:FF:000046">
    <property type="entry name" value="Aerotaxis sensor receptor"/>
    <property type="match status" value="1"/>
</dbReference>
<dbReference type="InterPro" id="IPR001610">
    <property type="entry name" value="PAC"/>
</dbReference>
<dbReference type="InterPro" id="IPR000014">
    <property type="entry name" value="PAS"/>
</dbReference>
<keyword evidence="7 11" id="KW-1133">Transmembrane helix</keyword>
<dbReference type="OrthoDB" id="9806477at2"/>
<evidence type="ECO:0000256" key="3">
    <source>
        <dbReference type="ARBA" id="ARBA00022481"/>
    </source>
</evidence>
<feature type="domain" description="PAS" evidence="13">
    <location>
        <begin position="25"/>
        <end position="60"/>
    </location>
</feature>
<evidence type="ECO:0000259" key="13">
    <source>
        <dbReference type="PROSITE" id="PS50112"/>
    </source>
</evidence>
<dbReference type="SUPFAM" id="SSF58104">
    <property type="entry name" value="Methyl-accepting chemotaxis protein (MCP) signaling domain"/>
    <property type="match status" value="1"/>
</dbReference>
<dbReference type="FunFam" id="1.10.287.950:FF:000001">
    <property type="entry name" value="Methyl-accepting chemotaxis sensory transducer"/>
    <property type="match status" value="1"/>
</dbReference>
<keyword evidence="10" id="KW-0807">Transducer</keyword>
<dbReference type="PANTHER" id="PTHR43531">
    <property type="entry name" value="PROTEIN ICFG"/>
    <property type="match status" value="1"/>
</dbReference>
<evidence type="ECO:0000256" key="10">
    <source>
        <dbReference type="PROSITE-ProRule" id="PRU00284"/>
    </source>
</evidence>
<evidence type="ECO:0000256" key="2">
    <source>
        <dbReference type="ARBA" id="ARBA00022475"/>
    </source>
</evidence>
<dbReference type="NCBIfam" id="TIGR00229">
    <property type="entry name" value="sensory_box"/>
    <property type="match status" value="1"/>
</dbReference>
<dbReference type="GO" id="GO:0005886">
    <property type="term" value="C:plasma membrane"/>
    <property type="evidence" value="ECO:0007669"/>
    <property type="project" value="UniProtKB-SubCell"/>
</dbReference>
<dbReference type="RefSeq" id="WP_011462454.1">
    <property type="nucleotide sequence ID" value="NC_007908.1"/>
</dbReference>
<feature type="transmembrane region" description="Helical" evidence="11">
    <location>
        <begin position="172"/>
        <end position="189"/>
    </location>
</feature>
<dbReference type="STRING" id="338969.Rfer_0120"/>
<dbReference type="Proteomes" id="UP000008332">
    <property type="component" value="Chromosome"/>
</dbReference>
<dbReference type="eggNOG" id="COG0840">
    <property type="taxonomic scope" value="Bacteria"/>
</dbReference>
<dbReference type="GO" id="GO:0052131">
    <property type="term" value="P:positive aerotaxis"/>
    <property type="evidence" value="ECO:0007669"/>
    <property type="project" value="UniProtKB-ARBA"/>
</dbReference>
<dbReference type="SMART" id="SM00283">
    <property type="entry name" value="MA"/>
    <property type="match status" value="1"/>
</dbReference>
<dbReference type="CDD" id="cd00130">
    <property type="entry name" value="PAS"/>
    <property type="match status" value="1"/>
</dbReference>
<dbReference type="AlphaFoldDB" id="Q223C2"/>
<dbReference type="InterPro" id="IPR004090">
    <property type="entry name" value="Chemotax_Me-accpt_rcpt"/>
</dbReference>
<feature type="transmembrane region" description="Helical" evidence="11">
    <location>
        <begin position="195"/>
        <end position="215"/>
    </location>
</feature>
<evidence type="ECO:0000313" key="14">
    <source>
        <dbReference type="EMBL" id="ABD67881.1"/>
    </source>
</evidence>
<evidence type="ECO:0000256" key="1">
    <source>
        <dbReference type="ARBA" id="ARBA00004429"/>
    </source>
</evidence>
<proteinExistence type="inferred from homology"/>
<dbReference type="InterPro" id="IPR035965">
    <property type="entry name" value="PAS-like_dom_sf"/>
</dbReference>
<gene>
    <name evidence="14" type="ordered locus">Rfer_0120</name>
</gene>
<organism evidence="14 15">
    <name type="scientific">Albidiferax ferrireducens (strain ATCC BAA-621 / DSM 15236 / T118)</name>
    <name type="common">Rhodoferax ferrireducens</name>
    <dbReference type="NCBI Taxonomy" id="338969"/>
    <lineage>
        <taxon>Bacteria</taxon>
        <taxon>Pseudomonadati</taxon>
        <taxon>Pseudomonadota</taxon>
        <taxon>Betaproteobacteria</taxon>
        <taxon>Burkholderiales</taxon>
        <taxon>Comamonadaceae</taxon>
        <taxon>Rhodoferax</taxon>
    </lineage>
</organism>
<keyword evidence="2" id="KW-1003">Cell membrane</keyword>
<dbReference type="InterPro" id="IPR004089">
    <property type="entry name" value="MCPsignal_dom"/>
</dbReference>
<evidence type="ECO:0000256" key="7">
    <source>
        <dbReference type="ARBA" id="ARBA00022989"/>
    </source>
</evidence>
<dbReference type="SUPFAM" id="SSF55785">
    <property type="entry name" value="PYP-like sensor domain (PAS domain)"/>
    <property type="match status" value="1"/>
</dbReference>
<dbReference type="CDD" id="cd11386">
    <property type="entry name" value="MCP_signal"/>
    <property type="match status" value="1"/>
</dbReference>
<dbReference type="EMBL" id="CP000267">
    <property type="protein sequence ID" value="ABD67881.1"/>
    <property type="molecule type" value="Genomic_DNA"/>
</dbReference>
<dbReference type="Pfam" id="PF08447">
    <property type="entry name" value="PAS_3"/>
    <property type="match status" value="1"/>
</dbReference>
<keyword evidence="3" id="KW-0488">Methylation</keyword>
<dbReference type="PROSITE" id="PS50111">
    <property type="entry name" value="CHEMOTAXIS_TRANSDUC_2"/>
    <property type="match status" value="1"/>
</dbReference>
<dbReference type="GO" id="GO:0004888">
    <property type="term" value="F:transmembrane signaling receptor activity"/>
    <property type="evidence" value="ECO:0007669"/>
    <property type="project" value="InterPro"/>
</dbReference>
<dbReference type="Pfam" id="PF00015">
    <property type="entry name" value="MCPsignal"/>
    <property type="match status" value="1"/>
</dbReference>
<keyword evidence="4" id="KW-0145">Chemotaxis</keyword>
<reference evidence="15" key="1">
    <citation type="submission" date="2006-02" db="EMBL/GenBank/DDBJ databases">
        <title>Complete sequence of chromosome of Rhodoferax ferrireducens DSM 15236.</title>
        <authorList>
            <person name="Copeland A."/>
            <person name="Lucas S."/>
            <person name="Lapidus A."/>
            <person name="Barry K."/>
            <person name="Detter J.C."/>
            <person name="Glavina del Rio T."/>
            <person name="Hammon N."/>
            <person name="Israni S."/>
            <person name="Pitluck S."/>
            <person name="Brettin T."/>
            <person name="Bruce D."/>
            <person name="Han C."/>
            <person name="Tapia R."/>
            <person name="Gilna P."/>
            <person name="Kiss H."/>
            <person name="Schmutz J."/>
            <person name="Larimer F."/>
            <person name="Land M."/>
            <person name="Kyrpides N."/>
            <person name="Ivanova N."/>
            <person name="Richardson P."/>
        </authorList>
    </citation>
    <scope>NUCLEOTIDE SEQUENCE [LARGE SCALE GENOMIC DNA]</scope>
    <source>
        <strain evidence="15">ATCC BAA-621 / DSM 15236 / T118</strain>
    </source>
</reference>
<dbReference type="HOGENOM" id="CLU_000445_107_26_4"/>
<evidence type="ECO:0000256" key="5">
    <source>
        <dbReference type="ARBA" id="ARBA00022519"/>
    </source>
</evidence>
<dbReference type="GO" id="GO:0007165">
    <property type="term" value="P:signal transduction"/>
    <property type="evidence" value="ECO:0007669"/>
    <property type="project" value="UniProtKB-KW"/>
</dbReference>
<dbReference type="InterPro" id="IPR051310">
    <property type="entry name" value="MCP_chemotaxis"/>
</dbReference>
<dbReference type="SMART" id="SM00086">
    <property type="entry name" value="PAC"/>
    <property type="match status" value="1"/>
</dbReference>
<dbReference type="PROSITE" id="PS50112">
    <property type="entry name" value="PAS"/>
    <property type="match status" value="1"/>
</dbReference>
<keyword evidence="8 11" id="KW-0472">Membrane</keyword>
<evidence type="ECO:0000259" key="12">
    <source>
        <dbReference type="PROSITE" id="PS50111"/>
    </source>
</evidence>
<evidence type="ECO:0000256" key="8">
    <source>
        <dbReference type="ARBA" id="ARBA00023136"/>
    </source>
</evidence>
<evidence type="ECO:0000256" key="4">
    <source>
        <dbReference type="ARBA" id="ARBA00022500"/>
    </source>
</evidence>
<evidence type="ECO:0000313" key="15">
    <source>
        <dbReference type="Proteomes" id="UP000008332"/>
    </source>
</evidence>
<evidence type="ECO:0000256" key="9">
    <source>
        <dbReference type="ARBA" id="ARBA00029447"/>
    </source>
</evidence>
<keyword evidence="6 11" id="KW-0812">Transmembrane</keyword>
<dbReference type="Gene3D" id="1.10.287.950">
    <property type="entry name" value="Methyl-accepting chemotaxis protein"/>
    <property type="match status" value="1"/>
</dbReference>
<dbReference type="PANTHER" id="PTHR43531:SF7">
    <property type="entry name" value="AEROTAXIS RECEPTOR"/>
    <property type="match status" value="1"/>
</dbReference>
<dbReference type="InterPro" id="IPR013655">
    <property type="entry name" value="PAS_fold_3"/>
</dbReference>
<accession>Q223C2</accession>